<dbReference type="InterPro" id="IPR033121">
    <property type="entry name" value="PEPTIDASE_A1"/>
</dbReference>
<dbReference type="GO" id="GO:0004190">
    <property type="term" value="F:aspartic-type endopeptidase activity"/>
    <property type="evidence" value="ECO:0007669"/>
    <property type="project" value="UniProtKB-KW"/>
</dbReference>
<dbReference type="InterPro" id="IPR051708">
    <property type="entry name" value="Plant_Aspart_Prot_A1"/>
</dbReference>
<evidence type="ECO:0000256" key="6">
    <source>
        <dbReference type="ARBA" id="ARBA00022801"/>
    </source>
</evidence>
<reference evidence="11" key="1">
    <citation type="journal article" date="2018" name="Nat. Plants">
        <title>Whole-genome landscape of Medicago truncatula symbiotic genes.</title>
        <authorList>
            <person name="Pecrix Y."/>
            <person name="Staton S.E."/>
            <person name="Sallet E."/>
            <person name="Lelandais-Briere C."/>
            <person name="Moreau S."/>
            <person name="Carrere S."/>
            <person name="Blein T."/>
            <person name="Jardinaud M.F."/>
            <person name="Latrasse D."/>
            <person name="Zouine M."/>
            <person name="Zahm M."/>
            <person name="Kreplak J."/>
            <person name="Mayjonade B."/>
            <person name="Satge C."/>
            <person name="Perez M."/>
            <person name="Cauet S."/>
            <person name="Marande W."/>
            <person name="Chantry-Darmon C."/>
            <person name="Lopez-Roques C."/>
            <person name="Bouchez O."/>
            <person name="Berard A."/>
            <person name="Debelle F."/>
            <person name="Munos S."/>
            <person name="Bendahmane A."/>
            <person name="Berges H."/>
            <person name="Niebel A."/>
            <person name="Buitink J."/>
            <person name="Frugier F."/>
            <person name="Benhamed M."/>
            <person name="Crespi M."/>
            <person name="Gouzy J."/>
            <person name="Gamas P."/>
        </authorList>
    </citation>
    <scope>NUCLEOTIDE SEQUENCE [LARGE SCALE GENOMIC DNA]</scope>
    <source>
        <strain evidence="11">cv. Jemalong A17</strain>
    </source>
</reference>
<keyword evidence="3" id="KW-0964">Secreted</keyword>
<dbReference type="CDD" id="cd05476">
    <property type="entry name" value="pepsin_A_like_plant"/>
    <property type="match status" value="1"/>
</dbReference>
<feature type="chain" id="PRO_5017413145" evidence="8">
    <location>
        <begin position="24"/>
        <end position="438"/>
    </location>
</feature>
<dbReference type="EMBL" id="PSQE01000002">
    <property type="protein sequence ID" value="RHN74533.1"/>
    <property type="molecule type" value="Genomic_DNA"/>
</dbReference>
<dbReference type="Gramene" id="rna10621">
    <property type="protein sequence ID" value="RHN74533.1"/>
    <property type="gene ID" value="gene10621"/>
</dbReference>
<gene>
    <name evidence="10" type="ORF">MtrunA17_Chr2g0311451</name>
</gene>
<keyword evidence="4" id="KW-0645">Protease</keyword>
<dbReference type="PANTHER" id="PTHR47967:SF66">
    <property type="entry name" value="ASPARTIC PROTEINASE CDR1-RELATED"/>
    <property type="match status" value="1"/>
</dbReference>
<sequence>MSRFSVLTLIFFYLSYFIYFSHASKKGLSVEMIHRDSSKSPLYHPAVTKFERAYNVVHRSINRVNYFTKEFSLNKNQPVSTLTPELGEYLISYSVGTPPFKVYGFMDTGSNIVWLQCQPCHTCFNQTSPIFNPSKSSSYKNIPCTSSTCKDTNETHISCSNGGDVCEYSITYGGDAKSQGDLSNDSLTLDSTSGSSVLFPNIVIGCGHINVLQDNSQSSGVVGMGRGPMSLIKQVSSSSVGSKFSYCLIPYNSDSNSSSKLIFGEDVVVSGEMVVSTPMVKVNGQENYYFLTLEAFSVGNNRIEYGERSNASTQNILIDSGTPLTRLPNLFLSKFVSYVAQEIKLPRIEPPDHHLSLCYNTTGKQLNVPDITAHFNGADVKLNSNGTFFPFEEGIMCFGFISSNGLEIFGNIAQNNLLIGYDLEKEIISFKPTDCTKY</sequence>
<evidence type="ECO:0000256" key="5">
    <source>
        <dbReference type="ARBA" id="ARBA00022750"/>
    </source>
</evidence>
<name>A0A396JDZ6_MEDTR</name>
<dbReference type="InterPro" id="IPR034161">
    <property type="entry name" value="Pepsin-like_plant"/>
</dbReference>
<dbReference type="Gene3D" id="2.40.70.10">
    <property type="entry name" value="Acid Proteases"/>
    <property type="match status" value="2"/>
</dbReference>
<protein>
    <submittedName>
        <fullName evidence="10">Putative nepenthesin</fullName>
        <ecNumber evidence="10">3.4.23.12</ecNumber>
    </submittedName>
</protein>
<keyword evidence="8" id="KW-0732">Signal</keyword>
<dbReference type="GO" id="GO:0006508">
    <property type="term" value="P:proteolysis"/>
    <property type="evidence" value="ECO:0007669"/>
    <property type="project" value="UniProtKB-KW"/>
</dbReference>
<organism evidence="10 11">
    <name type="scientific">Medicago truncatula</name>
    <name type="common">Barrel medic</name>
    <name type="synonym">Medicago tribuloides</name>
    <dbReference type="NCBI Taxonomy" id="3880"/>
    <lineage>
        <taxon>Eukaryota</taxon>
        <taxon>Viridiplantae</taxon>
        <taxon>Streptophyta</taxon>
        <taxon>Embryophyta</taxon>
        <taxon>Tracheophyta</taxon>
        <taxon>Spermatophyta</taxon>
        <taxon>Magnoliopsida</taxon>
        <taxon>eudicotyledons</taxon>
        <taxon>Gunneridae</taxon>
        <taxon>Pentapetalae</taxon>
        <taxon>rosids</taxon>
        <taxon>fabids</taxon>
        <taxon>Fabales</taxon>
        <taxon>Fabaceae</taxon>
        <taxon>Papilionoideae</taxon>
        <taxon>50 kb inversion clade</taxon>
        <taxon>NPAAA clade</taxon>
        <taxon>Hologalegina</taxon>
        <taxon>IRL clade</taxon>
        <taxon>Trifolieae</taxon>
        <taxon>Medicago</taxon>
    </lineage>
</organism>
<dbReference type="FunFam" id="2.40.70.10:FF:000031">
    <property type="entry name" value="Aspartyl protease AED1"/>
    <property type="match status" value="1"/>
</dbReference>
<keyword evidence="7" id="KW-0325">Glycoprotein</keyword>
<comment type="caution">
    <text evidence="10">The sequence shown here is derived from an EMBL/GenBank/DDBJ whole genome shotgun (WGS) entry which is preliminary data.</text>
</comment>
<evidence type="ECO:0000256" key="1">
    <source>
        <dbReference type="ARBA" id="ARBA00004613"/>
    </source>
</evidence>
<feature type="domain" description="Peptidase A1" evidence="9">
    <location>
        <begin position="89"/>
        <end position="431"/>
    </location>
</feature>
<keyword evidence="6 10" id="KW-0378">Hydrolase</keyword>
<evidence type="ECO:0000256" key="2">
    <source>
        <dbReference type="ARBA" id="ARBA00007447"/>
    </source>
</evidence>
<evidence type="ECO:0000256" key="3">
    <source>
        <dbReference type="ARBA" id="ARBA00022525"/>
    </source>
</evidence>
<dbReference type="PANTHER" id="PTHR47967">
    <property type="entry name" value="OS07G0603500 PROTEIN-RELATED"/>
    <property type="match status" value="1"/>
</dbReference>
<evidence type="ECO:0000256" key="4">
    <source>
        <dbReference type="ARBA" id="ARBA00022670"/>
    </source>
</evidence>
<dbReference type="GO" id="GO:0005576">
    <property type="term" value="C:extracellular region"/>
    <property type="evidence" value="ECO:0007669"/>
    <property type="project" value="UniProtKB-SubCell"/>
</dbReference>
<dbReference type="Proteomes" id="UP000265566">
    <property type="component" value="Chromosome 2"/>
</dbReference>
<dbReference type="SUPFAM" id="SSF50630">
    <property type="entry name" value="Acid proteases"/>
    <property type="match status" value="1"/>
</dbReference>
<dbReference type="EC" id="3.4.23.12" evidence="10"/>
<comment type="similarity">
    <text evidence="2">Belongs to the peptidase A1 family.</text>
</comment>
<comment type="subcellular location">
    <subcellularLocation>
        <location evidence="1">Secreted</location>
    </subcellularLocation>
</comment>
<dbReference type="InterPro" id="IPR032861">
    <property type="entry name" value="TAXi_N"/>
</dbReference>
<keyword evidence="5" id="KW-0064">Aspartyl protease</keyword>
<dbReference type="InterPro" id="IPR032799">
    <property type="entry name" value="TAXi_C"/>
</dbReference>
<evidence type="ECO:0000256" key="7">
    <source>
        <dbReference type="ARBA" id="ARBA00023180"/>
    </source>
</evidence>
<dbReference type="FunFam" id="2.40.70.10:FF:000050">
    <property type="entry name" value="Aspartic proteinase CDR1"/>
    <property type="match status" value="1"/>
</dbReference>
<evidence type="ECO:0000259" key="9">
    <source>
        <dbReference type="PROSITE" id="PS51767"/>
    </source>
</evidence>
<dbReference type="PROSITE" id="PS51767">
    <property type="entry name" value="PEPTIDASE_A1"/>
    <property type="match status" value="1"/>
</dbReference>
<dbReference type="AlphaFoldDB" id="A0A396JDZ6"/>
<evidence type="ECO:0000313" key="10">
    <source>
        <dbReference type="EMBL" id="RHN74533.1"/>
    </source>
</evidence>
<accession>A0A396JDZ6</accession>
<evidence type="ECO:0000256" key="8">
    <source>
        <dbReference type="SAM" id="SignalP"/>
    </source>
</evidence>
<feature type="signal peptide" evidence="8">
    <location>
        <begin position="1"/>
        <end position="23"/>
    </location>
</feature>
<proteinExistence type="inferred from homology"/>
<dbReference type="Pfam" id="PF14543">
    <property type="entry name" value="TAXi_N"/>
    <property type="match status" value="1"/>
</dbReference>
<dbReference type="InterPro" id="IPR021109">
    <property type="entry name" value="Peptidase_aspartic_dom_sf"/>
</dbReference>
<evidence type="ECO:0000313" key="11">
    <source>
        <dbReference type="Proteomes" id="UP000265566"/>
    </source>
</evidence>
<dbReference type="Pfam" id="PF14541">
    <property type="entry name" value="TAXi_C"/>
    <property type="match status" value="1"/>
</dbReference>